<comment type="caution">
    <text evidence="7">The sequence shown here is derived from an EMBL/GenBank/DDBJ whole genome shotgun (WGS) entry which is preliminary data.</text>
</comment>
<dbReference type="PANTHER" id="PTHR24198:SF165">
    <property type="entry name" value="ANKYRIN REPEAT-CONTAINING PROTEIN-RELATED"/>
    <property type="match status" value="1"/>
</dbReference>
<keyword evidence="5" id="KW-0472">Membrane</keyword>
<evidence type="ECO:0000256" key="2">
    <source>
        <dbReference type="ARBA" id="ARBA00023043"/>
    </source>
</evidence>
<feature type="region of interest" description="Disordered" evidence="4">
    <location>
        <begin position="195"/>
        <end position="237"/>
    </location>
</feature>
<evidence type="ECO:0000256" key="6">
    <source>
        <dbReference type="SAM" id="SignalP"/>
    </source>
</evidence>
<name>A0A9N9Y7P4_9HYPO</name>
<keyword evidence="1" id="KW-0677">Repeat</keyword>
<feature type="transmembrane region" description="Helical" evidence="5">
    <location>
        <begin position="51"/>
        <end position="74"/>
    </location>
</feature>
<feature type="region of interest" description="Disordered" evidence="4">
    <location>
        <begin position="319"/>
        <end position="342"/>
    </location>
</feature>
<feature type="chain" id="PRO_5040357297" description="Ankyrin repeat protein" evidence="6">
    <location>
        <begin position="18"/>
        <end position="1125"/>
    </location>
</feature>
<dbReference type="EMBL" id="CABFNO020001563">
    <property type="protein sequence ID" value="CAH0002841.1"/>
    <property type="molecule type" value="Genomic_DNA"/>
</dbReference>
<evidence type="ECO:0000256" key="3">
    <source>
        <dbReference type="PROSITE-ProRule" id="PRU00023"/>
    </source>
</evidence>
<evidence type="ECO:0000256" key="4">
    <source>
        <dbReference type="SAM" id="MobiDB-lite"/>
    </source>
</evidence>
<dbReference type="Proteomes" id="UP000754883">
    <property type="component" value="Unassembled WGS sequence"/>
</dbReference>
<keyword evidence="5" id="KW-0812">Transmembrane</keyword>
<dbReference type="Gene3D" id="1.25.40.20">
    <property type="entry name" value="Ankyrin repeat-containing domain"/>
    <property type="match status" value="2"/>
</dbReference>
<evidence type="ECO:0000313" key="7">
    <source>
        <dbReference type="EMBL" id="CAH0002841.1"/>
    </source>
</evidence>
<keyword evidence="6" id="KW-0732">Signal</keyword>
<gene>
    <name evidence="7" type="ORF">CBYS24578_00011290</name>
</gene>
<feature type="region of interest" description="Disordered" evidence="4">
    <location>
        <begin position="819"/>
        <end position="844"/>
    </location>
</feature>
<keyword evidence="2 3" id="KW-0040">ANK repeat</keyword>
<protein>
    <recommendedName>
        <fullName evidence="9">Ankyrin repeat protein</fullName>
    </recommendedName>
</protein>
<feature type="transmembrane region" description="Helical" evidence="5">
    <location>
        <begin position="267"/>
        <end position="287"/>
    </location>
</feature>
<evidence type="ECO:0000256" key="5">
    <source>
        <dbReference type="SAM" id="Phobius"/>
    </source>
</evidence>
<organism evidence="7 8">
    <name type="scientific">Clonostachys byssicola</name>
    <dbReference type="NCBI Taxonomy" id="160290"/>
    <lineage>
        <taxon>Eukaryota</taxon>
        <taxon>Fungi</taxon>
        <taxon>Dikarya</taxon>
        <taxon>Ascomycota</taxon>
        <taxon>Pezizomycotina</taxon>
        <taxon>Sordariomycetes</taxon>
        <taxon>Hypocreomycetidae</taxon>
        <taxon>Hypocreales</taxon>
        <taxon>Bionectriaceae</taxon>
        <taxon>Clonostachys</taxon>
    </lineage>
</organism>
<feature type="signal peptide" evidence="6">
    <location>
        <begin position="1"/>
        <end position="17"/>
    </location>
</feature>
<keyword evidence="8" id="KW-1185">Reference proteome</keyword>
<dbReference type="InterPro" id="IPR036770">
    <property type="entry name" value="Ankyrin_rpt-contain_sf"/>
</dbReference>
<feature type="repeat" description="ANK" evidence="3">
    <location>
        <begin position="975"/>
        <end position="1007"/>
    </location>
</feature>
<dbReference type="SMART" id="SM00248">
    <property type="entry name" value="ANK"/>
    <property type="match status" value="3"/>
</dbReference>
<evidence type="ECO:0000313" key="8">
    <source>
        <dbReference type="Proteomes" id="UP000754883"/>
    </source>
</evidence>
<evidence type="ECO:0008006" key="9">
    <source>
        <dbReference type="Google" id="ProtNLM"/>
    </source>
</evidence>
<proteinExistence type="predicted"/>
<dbReference type="PROSITE" id="PS50088">
    <property type="entry name" value="ANK_REPEAT"/>
    <property type="match status" value="1"/>
</dbReference>
<dbReference type="SUPFAM" id="SSF48403">
    <property type="entry name" value="Ankyrin repeat"/>
    <property type="match status" value="1"/>
</dbReference>
<dbReference type="OrthoDB" id="5140312at2759"/>
<keyword evidence="5" id="KW-1133">Transmembrane helix</keyword>
<dbReference type="PANTHER" id="PTHR24198">
    <property type="entry name" value="ANKYRIN REPEAT AND PROTEIN KINASE DOMAIN-CONTAINING PROTEIN"/>
    <property type="match status" value="1"/>
</dbReference>
<reference evidence="7 8" key="2">
    <citation type="submission" date="2021-10" db="EMBL/GenBank/DDBJ databases">
        <authorList>
            <person name="Piombo E."/>
        </authorList>
    </citation>
    <scope>NUCLEOTIDE SEQUENCE [LARGE SCALE GENOMIC DNA]</scope>
</reference>
<dbReference type="AlphaFoldDB" id="A0A9N9Y7P4"/>
<evidence type="ECO:0000256" key="1">
    <source>
        <dbReference type="ARBA" id="ARBA00022737"/>
    </source>
</evidence>
<sequence>MLSLILILLAVACPAHANWIDDAAKNLATDLAPFLSLFGEKMLLHWISQSVTYFEVLVIAICPIGVPALIVSAIRLAGSRIMKNVIGRPRESRPAVESELTPSTSDEVSECWDGHRVVRTIGDAKTQEYFVLKRAGASSTDRIVVKKLSECVGTYIEVGDVPAFPGKMYQVLKSTFNSFTRRLASINLSSLRSAIGRHTRRSSSPSDVEHSTVPLEDISSRASGSPQMPQGGAGDDAGVILIKNDKTRSPNLSLNIQEHLHPKFGDLHLFLALAVALLVMTGVRYFINNHLASHPSARRLTSGFEMDWLSMTMAKGLQDAPWSQTPESTLHAESDSSSRPWAANGGWDWKAPSWEDLAKCVPLIPDAPLDSTPRPSKAQEVLNLRKGIANAGATLPPLTTLAVSVARAIEGTLNTLATSGEGHLEPGCSSLLWRIGGHPDDIVEIRINFDDKRKKWHVPAGDLEAMLSLWSFKTSCRDEARGTQLTAEAAPVGEGISTGPPAGHASVAQEDEWLRAHSQNHTSLYPMPLEGNPLPALFQEINLWFSEPFRDTRQFGLIALEHGATSLSYTDPAQSSDPRLSTLSSSGLPGKHFVSLGQVTTLVQEPEDSLQTSLAQHLFSLFMWSLAKTLKKPIGGEAEVTDITGQTPPGGSLRTRFALDNSCLREISTQISLAGLGEQGAVFPSLLLPLLVVEKVPSYRAIVETAVNRNDRELQRKPSDTNIHVGIWSFWNLLGLPSQKDHFLQVASVLMNSLVHMHADHGPDKETRSAIMCDLTSIIEETRSYIGDSGWKILKRVVSLSKSHDARFPGAFNSTSAHLGLEPTSEHSGNTPNPGPPQNNLPPLHHLCLDEGDLSIESIREVIRDNKDHINTVDIFGRAVIHYAVQMNSWVKNDLVNLLVLNGAKVDIPDLLGRTPVHLAAHCPGTSLVMLGDYTLNYPRYNGRPKFRSRNFRSRDQHVFHNHYYDQNYVARDSEGLTPLHHAIAWGEQDVKDWLLQRKQRFSAEADDGVDSEVVHYCARYGEAREVIRIRSGLMNLHDNFGRSGFHMAVINPNIMPEHIPDIFRHLSDFDHRDSFSETPLDLAKRMYSAGCGHACSSACESRMKKAKFYSRLEQQKIELRILQR</sequence>
<dbReference type="InterPro" id="IPR002110">
    <property type="entry name" value="Ankyrin_rpt"/>
</dbReference>
<accession>A0A9N9Y7P4</accession>
<reference evidence="8" key="1">
    <citation type="submission" date="2019-06" db="EMBL/GenBank/DDBJ databases">
        <authorList>
            <person name="Broberg M."/>
        </authorList>
    </citation>
    <scope>NUCLEOTIDE SEQUENCE [LARGE SCALE GENOMIC DNA]</scope>
</reference>